<dbReference type="RefSeq" id="WP_006804270.1">
    <property type="nucleotide sequence ID" value="NZ_GG700632.1"/>
</dbReference>
<sequence>MTTADANGYLQDKNEVYYFDTNKLNKFSLNGIFSKIEGADVESFKIIILNGKVQQNIIIKFIS</sequence>
<dbReference type="STRING" id="634994.GCWU000323_00933"/>
<dbReference type="AlphaFoldDB" id="C9MWL2"/>
<proteinExistence type="predicted"/>
<reference evidence="1 2" key="1">
    <citation type="submission" date="2009-09" db="EMBL/GenBank/DDBJ databases">
        <authorList>
            <person name="Weinstock G."/>
            <person name="Sodergren E."/>
            <person name="Clifton S."/>
            <person name="Fulton L."/>
            <person name="Fulton B."/>
            <person name="Courtney L."/>
            <person name="Fronick C."/>
            <person name="Harrison M."/>
            <person name="Strong C."/>
            <person name="Farmer C."/>
            <person name="Delahaunty K."/>
            <person name="Markovic C."/>
            <person name="Hall O."/>
            <person name="Minx P."/>
            <person name="Tomlinson C."/>
            <person name="Mitreva M."/>
            <person name="Nelson J."/>
            <person name="Hou S."/>
            <person name="Wollam A."/>
            <person name="Pepin K.H."/>
            <person name="Johnson M."/>
            <person name="Bhonagiri V."/>
            <person name="Nash W.E."/>
            <person name="Warren W."/>
            <person name="Chinwalla A."/>
            <person name="Mardis E.R."/>
            <person name="Wilson R.K."/>
        </authorList>
    </citation>
    <scope>NUCLEOTIDE SEQUENCE [LARGE SCALE GENOMIC DNA]</scope>
    <source>
        <strain evidence="1 2">F0254</strain>
    </source>
</reference>
<evidence type="ECO:0000313" key="1">
    <source>
        <dbReference type="EMBL" id="EEX74878.1"/>
    </source>
</evidence>
<protein>
    <submittedName>
        <fullName evidence="1">Uncharacterized protein</fullName>
    </submittedName>
</protein>
<accession>C9MWL2</accession>
<comment type="caution">
    <text evidence="1">The sequence shown here is derived from an EMBL/GenBank/DDBJ whole genome shotgun (WGS) entry which is preliminary data.</text>
</comment>
<dbReference type="EMBL" id="ACVB02000008">
    <property type="protein sequence ID" value="EEX74878.1"/>
    <property type="molecule type" value="Genomic_DNA"/>
</dbReference>
<organism evidence="1 2">
    <name type="scientific">Leptotrichia hofstadii F0254</name>
    <dbReference type="NCBI Taxonomy" id="634994"/>
    <lineage>
        <taxon>Bacteria</taxon>
        <taxon>Fusobacteriati</taxon>
        <taxon>Fusobacteriota</taxon>
        <taxon>Fusobacteriia</taxon>
        <taxon>Fusobacteriales</taxon>
        <taxon>Leptotrichiaceae</taxon>
        <taxon>Leptotrichia</taxon>
    </lineage>
</organism>
<dbReference type="HOGENOM" id="CLU_2880416_0_0_0"/>
<name>C9MWL2_9FUSO</name>
<gene>
    <name evidence="1" type="ORF">GCWU000323_00933</name>
</gene>
<dbReference type="Proteomes" id="UP000006233">
    <property type="component" value="Unassembled WGS sequence"/>
</dbReference>
<evidence type="ECO:0000313" key="2">
    <source>
        <dbReference type="Proteomes" id="UP000006233"/>
    </source>
</evidence>